<dbReference type="Gene3D" id="3.90.1150.10">
    <property type="entry name" value="Aspartate Aminotransferase, domain 1"/>
    <property type="match status" value="1"/>
</dbReference>
<evidence type="ECO:0000256" key="1">
    <source>
        <dbReference type="ARBA" id="ARBA00022898"/>
    </source>
</evidence>
<accession>A7HZK2</accession>
<keyword evidence="3" id="KW-0032">Aminotransferase</keyword>
<dbReference type="KEGG" id="cha:CHAB381_0080"/>
<organism evidence="3 4">
    <name type="scientific">Campylobacter hominis (strain ATCC BAA-381 / DSM 21671 / CCUG 45161 / LMG 19568 / NCTC 13146 / CH001A)</name>
    <dbReference type="NCBI Taxonomy" id="360107"/>
    <lineage>
        <taxon>Bacteria</taxon>
        <taxon>Pseudomonadati</taxon>
        <taxon>Campylobacterota</taxon>
        <taxon>Epsilonproteobacteria</taxon>
        <taxon>Campylobacterales</taxon>
        <taxon>Campylobacteraceae</taxon>
        <taxon>Campylobacter</taxon>
    </lineage>
</organism>
<dbReference type="EMBL" id="CP000776">
    <property type="protein sequence ID" value="ABS52114.1"/>
    <property type="molecule type" value="Genomic_DNA"/>
</dbReference>
<sequence length="433" mass="48865">MEIEKIRQNIILKEGIKYFDWTASGLGFYEIEDEILRIMKTYSNTHSLVSSNSIKTTDYYENAVKKMKEILGVNKDFSLIACGFGATWAIKRFEEILGLYIPPATRARLDLRNFKNLPLVIISPFEHHSVEVSLRLGLCEVVRIPLNKNGLFDFDFFEKVLENARGREIIGIFNVASNISGIINDYQKIYLMIKMYGGIVALDGSTYITHGKIDANFYDALFISTHKFLGGIGAPGILIIKNSLFKSNLPTFAGGGNVNYVSRTSQDFKVQKEELETPGTPAILGVMKAYLALKLWHDVGENFIQETENELAEHFLNEVSKIKELKIYGNLNVKRAPIFSFNVNGFNPYDFASILSHNFEIQTRAGCMCAGPYARDLLGLTDDEKISRPGFVRVSFNFTQELADIDFLIAAIKEIIKNKEKFNPNYLVKSCCG</sequence>
<proteinExistence type="predicted"/>
<evidence type="ECO:0000259" key="2">
    <source>
        <dbReference type="Pfam" id="PF00266"/>
    </source>
</evidence>
<dbReference type="HOGENOM" id="CLU_003433_9_3_7"/>
<dbReference type="Pfam" id="PF00266">
    <property type="entry name" value="Aminotran_5"/>
    <property type="match status" value="1"/>
</dbReference>
<dbReference type="Proteomes" id="UP000002407">
    <property type="component" value="Chromosome"/>
</dbReference>
<dbReference type="InterPro" id="IPR000192">
    <property type="entry name" value="Aminotrans_V_dom"/>
</dbReference>
<dbReference type="InterPro" id="IPR015421">
    <property type="entry name" value="PyrdxlP-dep_Trfase_major"/>
</dbReference>
<dbReference type="Gene3D" id="3.40.640.10">
    <property type="entry name" value="Type I PLP-dependent aspartate aminotransferase-like (Major domain)"/>
    <property type="match status" value="1"/>
</dbReference>
<dbReference type="PANTHER" id="PTHR43686:SF1">
    <property type="entry name" value="AMINOTRAN_5 DOMAIN-CONTAINING PROTEIN"/>
    <property type="match status" value="1"/>
</dbReference>
<dbReference type="RefSeq" id="WP_011991540.1">
    <property type="nucleotide sequence ID" value="NC_009714.1"/>
</dbReference>
<reference evidence="4" key="1">
    <citation type="submission" date="2007-07" db="EMBL/GenBank/DDBJ databases">
        <title>Complete genome sequence of Campylobacter hominis ATCC BAA-381, a commensal isolated from the human gastrointestinal tract.</title>
        <authorList>
            <person name="Fouts D.E."/>
            <person name="Mongodin E.F."/>
            <person name="Puiu D."/>
            <person name="Sebastian Y."/>
            <person name="Miller W.G."/>
            <person name="Mandrell R.E."/>
            <person name="Nelson K.E."/>
        </authorList>
    </citation>
    <scope>NUCLEOTIDE SEQUENCE [LARGE SCALE GENOMIC DNA]</scope>
    <source>
        <strain evidence="4">ATCC BAA-381 / LMG 19568 / NCTC 13146 / CH001A</strain>
    </source>
</reference>
<evidence type="ECO:0000313" key="3">
    <source>
        <dbReference type="EMBL" id="ABS52114.1"/>
    </source>
</evidence>
<dbReference type="OrthoDB" id="9804366at2"/>
<feature type="domain" description="Aminotransferase class V" evidence="2">
    <location>
        <begin position="18"/>
        <end position="407"/>
    </location>
</feature>
<name>A7HZK2_CAMHC</name>
<keyword evidence="3" id="KW-0808">Transferase</keyword>
<protein>
    <submittedName>
        <fullName evidence="3">Putative aminotransferase</fullName>
    </submittedName>
</protein>
<gene>
    <name evidence="3" type="ordered locus">CHAB381_0080</name>
</gene>
<dbReference type="PANTHER" id="PTHR43686">
    <property type="entry name" value="SULFURTRANSFERASE-RELATED"/>
    <property type="match status" value="1"/>
</dbReference>
<keyword evidence="4" id="KW-1185">Reference proteome</keyword>
<keyword evidence="1" id="KW-0663">Pyridoxal phosphate</keyword>
<dbReference type="InterPro" id="IPR015424">
    <property type="entry name" value="PyrdxlP-dep_Trfase"/>
</dbReference>
<evidence type="ECO:0000313" key="4">
    <source>
        <dbReference type="Proteomes" id="UP000002407"/>
    </source>
</evidence>
<dbReference type="InterPro" id="IPR015422">
    <property type="entry name" value="PyrdxlP-dep_Trfase_small"/>
</dbReference>
<dbReference type="GO" id="GO:0008483">
    <property type="term" value="F:transaminase activity"/>
    <property type="evidence" value="ECO:0007669"/>
    <property type="project" value="UniProtKB-KW"/>
</dbReference>
<dbReference type="AlphaFoldDB" id="A7HZK2"/>
<dbReference type="eggNOG" id="COG0520">
    <property type="taxonomic scope" value="Bacteria"/>
</dbReference>
<dbReference type="STRING" id="360107.CHAB381_0080"/>
<dbReference type="SUPFAM" id="SSF53383">
    <property type="entry name" value="PLP-dependent transferases"/>
    <property type="match status" value="1"/>
</dbReference>